<gene>
    <name evidence="2" type="ORF">AB675_6713</name>
</gene>
<dbReference type="Proteomes" id="UP000038010">
    <property type="component" value="Unassembled WGS sequence"/>
</dbReference>
<feature type="compositionally biased region" description="Basic and acidic residues" evidence="1">
    <location>
        <begin position="1"/>
        <end position="41"/>
    </location>
</feature>
<accession>A0A0N1P0C2</accession>
<dbReference type="GeneID" id="28738903"/>
<dbReference type="OrthoDB" id="4142835at2759"/>
<protein>
    <submittedName>
        <fullName evidence="2">Uncharacterized protein</fullName>
    </submittedName>
</protein>
<proteinExistence type="predicted"/>
<comment type="caution">
    <text evidence="2">The sequence shown here is derived from an EMBL/GenBank/DDBJ whole genome shotgun (WGS) entry which is preliminary data.</text>
</comment>
<dbReference type="VEuPathDB" id="FungiDB:AB675_6713"/>
<dbReference type="RefSeq" id="XP_018003293.1">
    <property type="nucleotide sequence ID" value="XM_018147023.1"/>
</dbReference>
<sequence>MPHTSSRHEKEWHSPVRREADSAWEEEHSTRIDDLQSRLEKLSMPSHSPPRRAASPEPIDDHYYSQDSDPDPVPRRHQKASPAVSRDRDDYSISTRRRRDQKTRHNDSYESVDSAPSRSRSGPLKAYSYKDDPYDSGYGSHSSFRSPVYTSRRPGLTQSQSTGLRLANYGAKTEPRDYAYALPRSRTYDVPMTSTYGNYSSPLGAYGVELSPSGRARVVTRPY</sequence>
<reference evidence="2 3" key="1">
    <citation type="submission" date="2015-06" db="EMBL/GenBank/DDBJ databases">
        <title>Draft genome of the ant-associated black yeast Phialophora attae CBS 131958.</title>
        <authorList>
            <person name="Moreno L.F."/>
            <person name="Stielow B.J."/>
            <person name="de Hoog S."/>
            <person name="Vicente V.A."/>
            <person name="Weiss V.A."/>
            <person name="de Vries M."/>
            <person name="Cruz L.M."/>
            <person name="Souza E.M."/>
        </authorList>
    </citation>
    <scope>NUCLEOTIDE SEQUENCE [LARGE SCALE GENOMIC DNA]</scope>
    <source>
        <strain evidence="2 3">CBS 131958</strain>
    </source>
</reference>
<keyword evidence="3" id="KW-1185">Reference proteome</keyword>
<feature type="compositionally biased region" description="Low complexity" evidence="1">
    <location>
        <begin position="43"/>
        <end position="56"/>
    </location>
</feature>
<organism evidence="2 3">
    <name type="scientific">Cyphellophora attinorum</name>
    <dbReference type="NCBI Taxonomy" id="1664694"/>
    <lineage>
        <taxon>Eukaryota</taxon>
        <taxon>Fungi</taxon>
        <taxon>Dikarya</taxon>
        <taxon>Ascomycota</taxon>
        <taxon>Pezizomycotina</taxon>
        <taxon>Eurotiomycetes</taxon>
        <taxon>Chaetothyriomycetidae</taxon>
        <taxon>Chaetothyriales</taxon>
        <taxon>Cyphellophoraceae</taxon>
        <taxon>Cyphellophora</taxon>
    </lineage>
</organism>
<evidence type="ECO:0000256" key="1">
    <source>
        <dbReference type="SAM" id="MobiDB-lite"/>
    </source>
</evidence>
<dbReference type="EMBL" id="LFJN01000005">
    <property type="protein sequence ID" value="KPI43330.1"/>
    <property type="molecule type" value="Genomic_DNA"/>
</dbReference>
<evidence type="ECO:0000313" key="3">
    <source>
        <dbReference type="Proteomes" id="UP000038010"/>
    </source>
</evidence>
<feature type="compositionally biased region" description="Polar residues" evidence="1">
    <location>
        <begin position="139"/>
        <end position="149"/>
    </location>
</feature>
<feature type="compositionally biased region" description="Polar residues" evidence="1">
    <location>
        <begin position="109"/>
        <end position="120"/>
    </location>
</feature>
<name>A0A0N1P0C2_9EURO</name>
<evidence type="ECO:0000313" key="2">
    <source>
        <dbReference type="EMBL" id="KPI43330.1"/>
    </source>
</evidence>
<feature type="region of interest" description="Disordered" evidence="1">
    <location>
        <begin position="1"/>
        <end position="169"/>
    </location>
</feature>
<dbReference type="AlphaFoldDB" id="A0A0N1P0C2"/>